<dbReference type="EMBL" id="CAJOBF010002517">
    <property type="protein sequence ID" value="CAF4039607.1"/>
    <property type="molecule type" value="Genomic_DNA"/>
</dbReference>
<evidence type="ECO:0000313" key="3">
    <source>
        <dbReference type="EMBL" id="CAF5205219.1"/>
    </source>
</evidence>
<organism evidence="1 4">
    <name type="scientific">Rotaria magnacalcarata</name>
    <dbReference type="NCBI Taxonomy" id="392030"/>
    <lineage>
        <taxon>Eukaryota</taxon>
        <taxon>Metazoa</taxon>
        <taxon>Spiralia</taxon>
        <taxon>Gnathifera</taxon>
        <taxon>Rotifera</taxon>
        <taxon>Eurotatoria</taxon>
        <taxon>Bdelloidea</taxon>
        <taxon>Philodinida</taxon>
        <taxon>Philodinidae</taxon>
        <taxon>Rotaria</taxon>
    </lineage>
</organism>
<dbReference type="EMBL" id="CAJOBJ010331554">
    <property type="protein sequence ID" value="CAF5183467.1"/>
    <property type="molecule type" value="Genomic_DNA"/>
</dbReference>
<proteinExistence type="predicted"/>
<protein>
    <submittedName>
        <fullName evidence="1">Uncharacterized protein</fullName>
    </submittedName>
</protein>
<evidence type="ECO:0000313" key="4">
    <source>
        <dbReference type="Proteomes" id="UP000663842"/>
    </source>
</evidence>
<name>A0A819RF00_9BILA</name>
<accession>A0A819RF00</accession>
<gene>
    <name evidence="2" type="ORF">GIL414_LOCUS70131</name>
    <name evidence="3" type="ORF">SMN809_LOCUS76696</name>
    <name evidence="1" type="ORF">UXM345_LOCUS18512</name>
</gene>
<sequence length="13" mass="1357">SLVPLPLSGQSRC</sequence>
<evidence type="ECO:0000313" key="1">
    <source>
        <dbReference type="EMBL" id="CAF4039607.1"/>
    </source>
</evidence>
<dbReference type="Proteomes" id="UP000663842">
    <property type="component" value="Unassembled WGS sequence"/>
</dbReference>
<comment type="caution">
    <text evidence="1">The sequence shown here is derived from an EMBL/GenBank/DDBJ whole genome shotgun (WGS) entry which is preliminary data.</text>
</comment>
<dbReference type="Proteomes" id="UP000681720">
    <property type="component" value="Unassembled WGS sequence"/>
</dbReference>
<dbReference type="EMBL" id="CAJOBI010335478">
    <property type="protein sequence ID" value="CAF5205219.1"/>
    <property type="molecule type" value="Genomic_DNA"/>
</dbReference>
<dbReference type="Proteomes" id="UP000676336">
    <property type="component" value="Unassembled WGS sequence"/>
</dbReference>
<reference evidence="1" key="1">
    <citation type="submission" date="2021-02" db="EMBL/GenBank/DDBJ databases">
        <authorList>
            <person name="Nowell W R."/>
        </authorList>
    </citation>
    <scope>NUCLEOTIDE SEQUENCE</scope>
</reference>
<evidence type="ECO:0000313" key="2">
    <source>
        <dbReference type="EMBL" id="CAF5183467.1"/>
    </source>
</evidence>
<feature type="non-terminal residue" evidence="1">
    <location>
        <position position="1"/>
    </location>
</feature>